<dbReference type="Gene3D" id="2.60.300.12">
    <property type="entry name" value="HesB-like domain"/>
    <property type="match status" value="1"/>
</dbReference>
<comment type="caution">
    <text evidence="2">The sequence shown here is derived from an EMBL/GenBank/DDBJ whole genome shotgun (WGS) entry which is preliminary data.</text>
</comment>
<dbReference type="SUPFAM" id="SSF89360">
    <property type="entry name" value="HesB-like domain"/>
    <property type="match status" value="1"/>
</dbReference>
<dbReference type="RefSeq" id="WP_009226578.1">
    <property type="nucleotide sequence ID" value="NZ_CBCSKM010000011.1"/>
</dbReference>
<accession>A0ABU5PIM6</accession>
<protein>
    <submittedName>
        <fullName evidence="2">Iron-sulfur cluster biosynthesis family protein</fullName>
    </submittedName>
</protein>
<keyword evidence="3" id="KW-1185">Reference proteome</keyword>
<dbReference type="InterPro" id="IPR035903">
    <property type="entry name" value="HesB-like_dom_sf"/>
</dbReference>
<evidence type="ECO:0000259" key="1">
    <source>
        <dbReference type="Pfam" id="PF01521"/>
    </source>
</evidence>
<dbReference type="InterPro" id="IPR000361">
    <property type="entry name" value="ATAP_core_dom"/>
</dbReference>
<gene>
    <name evidence="2" type="ORF">U9M73_06755</name>
</gene>
<organism evidence="2 3">
    <name type="scientific">Paenibacillus phoenicis</name>
    <dbReference type="NCBI Taxonomy" id="554117"/>
    <lineage>
        <taxon>Bacteria</taxon>
        <taxon>Bacillati</taxon>
        <taxon>Bacillota</taxon>
        <taxon>Bacilli</taxon>
        <taxon>Bacillales</taxon>
        <taxon>Paenibacillaceae</taxon>
        <taxon>Paenibacillus</taxon>
    </lineage>
</organism>
<feature type="domain" description="Core" evidence="1">
    <location>
        <begin position="1"/>
        <end position="105"/>
    </location>
</feature>
<dbReference type="Proteomes" id="UP001292216">
    <property type="component" value="Unassembled WGS sequence"/>
</dbReference>
<sequence>MKITLNATAKKMIDDKLAGQPGLLRLVYDTENCGCGMSGVPVLNIVSEPGPYDIPMDNEAYPFWIDKMQAVFFEEELSLKGEEATGTFRLDGPSQFYKSNIPLVDRR</sequence>
<dbReference type="EMBL" id="JAYERP010000001">
    <property type="protein sequence ID" value="MEA3569697.1"/>
    <property type="molecule type" value="Genomic_DNA"/>
</dbReference>
<dbReference type="Pfam" id="PF01521">
    <property type="entry name" value="Fe-S_biosyn"/>
    <property type="match status" value="1"/>
</dbReference>
<evidence type="ECO:0000313" key="3">
    <source>
        <dbReference type="Proteomes" id="UP001292216"/>
    </source>
</evidence>
<evidence type="ECO:0000313" key="2">
    <source>
        <dbReference type="EMBL" id="MEA3569697.1"/>
    </source>
</evidence>
<reference evidence="2 3" key="1">
    <citation type="submission" date="2023-12" db="EMBL/GenBank/DDBJ databases">
        <title>Whole genome sequencing of Paenibacillus phoenicis isolated from the Phoenix Mars Lander spacecraft assembly facility.</title>
        <authorList>
            <person name="Garcia A."/>
            <person name="Venkateswaran K."/>
        </authorList>
    </citation>
    <scope>NUCLEOTIDE SEQUENCE [LARGE SCALE GENOMIC DNA]</scope>
    <source>
        <strain evidence="2 3">3PO2SA</strain>
    </source>
</reference>
<name>A0ABU5PIM6_9BACL</name>
<proteinExistence type="predicted"/>